<dbReference type="EMBL" id="JACCBB010000002">
    <property type="protein sequence ID" value="NYD25064.1"/>
    <property type="molecule type" value="Genomic_DNA"/>
</dbReference>
<comment type="caution">
    <text evidence="2">The sequence shown here is derived from an EMBL/GenBank/DDBJ whole genome shotgun (WGS) entry which is preliminary data.</text>
</comment>
<organism evidence="2 3">
    <name type="scientific">Kineococcus aurantiacus</name>
    <dbReference type="NCBI Taxonomy" id="37633"/>
    <lineage>
        <taxon>Bacteria</taxon>
        <taxon>Bacillati</taxon>
        <taxon>Actinomycetota</taxon>
        <taxon>Actinomycetes</taxon>
        <taxon>Kineosporiales</taxon>
        <taxon>Kineosporiaceae</taxon>
        <taxon>Kineococcus</taxon>
    </lineage>
</organism>
<reference evidence="2 3" key="1">
    <citation type="submission" date="2020-07" db="EMBL/GenBank/DDBJ databases">
        <title>Sequencing the genomes of 1000 actinobacteria strains.</title>
        <authorList>
            <person name="Klenk H.-P."/>
        </authorList>
    </citation>
    <scope>NUCLEOTIDE SEQUENCE [LARGE SCALE GENOMIC DNA]</scope>
    <source>
        <strain evidence="2 3">DSM 7487</strain>
    </source>
</reference>
<dbReference type="AlphaFoldDB" id="A0A7Y9DQX7"/>
<feature type="compositionally biased region" description="Basic residues" evidence="1">
    <location>
        <begin position="235"/>
        <end position="244"/>
    </location>
</feature>
<feature type="compositionally biased region" description="Low complexity" evidence="1">
    <location>
        <begin position="115"/>
        <end position="153"/>
    </location>
</feature>
<proteinExistence type="predicted"/>
<dbReference type="Proteomes" id="UP000521922">
    <property type="component" value="Unassembled WGS sequence"/>
</dbReference>
<feature type="compositionally biased region" description="Basic residues" evidence="1">
    <location>
        <begin position="18"/>
        <end position="34"/>
    </location>
</feature>
<keyword evidence="3" id="KW-1185">Reference proteome</keyword>
<feature type="compositionally biased region" description="Low complexity" evidence="1">
    <location>
        <begin position="215"/>
        <end position="230"/>
    </location>
</feature>
<sequence length="290" mass="30366">MPDLPRVARLPPQEPRRARPPRHRSRRRRGRRGSCARPAASATGRRRRRRSRRSPPGPAQPGRGREHVGDGDPAPASGRLIAELAHGPGEVERPGDGHPTPSTASADPRVRTSRRTTAVARATAASAAPPVAPPVASGGSGSGSRSTASTSPVRSSRTASDVLALELQADGQRRAGPDRQGGPRLAAGAGARAQQRLPLLDEAALDEPPDDVGHRPAGSGRWPRPGRSGTCRGGGGRRRGRRPGCSRPPRAGSCLVAPAPLALAAPLGERLWDRSQNDAAHPLTPSIHWI</sequence>
<name>A0A7Y9DQX7_9ACTN</name>
<feature type="compositionally biased region" description="Low complexity" evidence="1">
    <location>
        <begin position="180"/>
        <end position="198"/>
    </location>
</feature>
<evidence type="ECO:0000256" key="1">
    <source>
        <dbReference type="SAM" id="MobiDB-lite"/>
    </source>
</evidence>
<feature type="compositionally biased region" description="Basic residues" evidence="1">
    <location>
        <begin position="44"/>
        <end position="53"/>
    </location>
</feature>
<gene>
    <name evidence="2" type="ORF">BJ968_004673</name>
</gene>
<evidence type="ECO:0000313" key="3">
    <source>
        <dbReference type="Proteomes" id="UP000521922"/>
    </source>
</evidence>
<protein>
    <submittedName>
        <fullName evidence="2">Uncharacterized protein</fullName>
    </submittedName>
</protein>
<feature type="region of interest" description="Disordered" evidence="1">
    <location>
        <begin position="1"/>
        <end position="253"/>
    </location>
</feature>
<accession>A0A7Y9DQX7</accession>
<evidence type="ECO:0000313" key="2">
    <source>
        <dbReference type="EMBL" id="NYD25064.1"/>
    </source>
</evidence>